<evidence type="ECO:0000313" key="1">
    <source>
        <dbReference type="EMBL" id="KAA0257193.1"/>
    </source>
</evidence>
<keyword evidence="2" id="KW-1185">Reference proteome</keyword>
<comment type="caution">
    <text evidence="1">The sequence shown here is derived from an EMBL/GenBank/DDBJ whole genome shotgun (WGS) entry which is preliminary data.</text>
</comment>
<organism evidence="1 2">
    <name type="scientific">Deferribacter autotrophicus</name>
    <dbReference type="NCBI Taxonomy" id="500465"/>
    <lineage>
        <taxon>Bacteria</taxon>
        <taxon>Pseudomonadati</taxon>
        <taxon>Deferribacterota</taxon>
        <taxon>Deferribacteres</taxon>
        <taxon>Deferribacterales</taxon>
        <taxon>Deferribacteraceae</taxon>
        <taxon>Deferribacter</taxon>
    </lineage>
</organism>
<dbReference type="EMBL" id="VFJB01000009">
    <property type="protein sequence ID" value="KAA0257193.1"/>
    <property type="molecule type" value="Genomic_DNA"/>
</dbReference>
<reference evidence="1 2" key="1">
    <citation type="submission" date="2019-06" db="EMBL/GenBank/DDBJ databases">
        <title>Genomic insights into carbon and energy metabolism of Deferribacter autotrophicus revealed new metabolic traits in the phylum Deferribacteres.</title>
        <authorList>
            <person name="Slobodkin A.I."/>
            <person name="Slobodkina G.B."/>
            <person name="Allioux M."/>
            <person name="Alain K."/>
            <person name="Jebbar M."/>
            <person name="Shadrin V."/>
            <person name="Kublanov I.V."/>
            <person name="Toshchakov S.V."/>
            <person name="Bonch-Osmolovskaya E.A."/>
        </authorList>
    </citation>
    <scope>NUCLEOTIDE SEQUENCE [LARGE SCALE GENOMIC DNA]</scope>
    <source>
        <strain evidence="1 2">SL50</strain>
    </source>
</reference>
<gene>
    <name evidence="1" type="ORF">FHQ18_11555</name>
</gene>
<dbReference type="Proteomes" id="UP000322876">
    <property type="component" value="Unassembled WGS sequence"/>
</dbReference>
<accession>A0A5A8F0R7</accession>
<evidence type="ECO:0000313" key="2">
    <source>
        <dbReference type="Proteomes" id="UP000322876"/>
    </source>
</evidence>
<name>A0A5A8F0R7_9BACT</name>
<dbReference type="RefSeq" id="WP_149267334.1">
    <property type="nucleotide sequence ID" value="NZ_VFJB01000009.1"/>
</dbReference>
<proteinExistence type="predicted"/>
<sequence>MKFSKAFMKKWMEYFGYEPYEEEIKKMIEDSIVVQRFKVIRKRDGSVFKIAQIYWNTNENILFKMDEDTKTLITFAADKKMYGESYARV</sequence>
<protein>
    <submittedName>
        <fullName evidence="1">Uncharacterized protein</fullName>
    </submittedName>
</protein>
<dbReference type="AlphaFoldDB" id="A0A5A8F0R7"/>